<dbReference type="Gene3D" id="3.90.1150.10">
    <property type="entry name" value="Aspartate Aminotransferase, domain 1"/>
    <property type="match status" value="1"/>
</dbReference>
<sequence>MQSISLAERTNALKQSDIRAVTQQVNAVDGINLGQGICDLPTPEPIRERTRQAVTDDQSIYSHYAGIAPLRQAILQKAQSYNDLPATDIDEVMVSVGSTGAFVTAAMALLEAGDEVILFEPFYGYHRNILELTGATIRYVPLSGPGDTLDTEALERAINENTKAVIVTTPVNPSGKVWARHELETLLDLMQQHDLVAITDEIYEYMLYDDHEHVSLASLPGAYERTITLSGFSKSYNVTGWRMGYAVAPPHLIEKMGLLNDLFYICAPRPLQHGLLAALEDLGDEYIAQMQSDYAARRQMLCETLEAIGFDVPWPEGAYYVLADFAPLQATHDGFENDKAACQTLVQDAHVASVTGRSFYQHPEDGRTKLRFCFAKELPILKQACTQLRTALA</sequence>
<dbReference type="PROSITE" id="PS00105">
    <property type="entry name" value="AA_TRANSFER_CLASS_1"/>
    <property type="match status" value="1"/>
</dbReference>
<dbReference type="Proteomes" id="UP000221024">
    <property type="component" value="Unassembled WGS sequence"/>
</dbReference>
<dbReference type="InterPro" id="IPR004838">
    <property type="entry name" value="NHTrfase_class1_PyrdxlP-BS"/>
</dbReference>
<comment type="caution">
    <text evidence="8">The sequence shown here is derived from an EMBL/GenBank/DDBJ whole genome shotgun (WGS) entry which is preliminary data.</text>
</comment>
<accession>A0A2H3P374</accession>
<proteinExistence type="inferred from homology"/>
<dbReference type="InterPro" id="IPR004839">
    <property type="entry name" value="Aminotransferase_I/II_large"/>
</dbReference>
<dbReference type="InterPro" id="IPR015422">
    <property type="entry name" value="PyrdxlP-dep_Trfase_small"/>
</dbReference>
<dbReference type="Gene3D" id="3.40.640.10">
    <property type="entry name" value="Type I PLP-dependent aspartate aminotransferase-like (Major domain)"/>
    <property type="match status" value="1"/>
</dbReference>
<keyword evidence="3 6" id="KW-0032">Aminotransferase</keyword>
<dbReference type="GO" id="GO:0016212">
    <property type="term" value="F:kynurenine-oxoglutarate transaminase activity"/>
    <property type="evidence" value="ECO:0007669"/>
    <property type="project" value="TreeGrafter"/>
</dbReference>
<reference evidence="8 9" key="1">
    <citation type="submission" date="2017-10" db="EMBL/GenBank/DDBJ databases">
        <title>Draft genome of Longimonas halophila.</title>
        <authorList>
            <person name="Goh K.M."/>
            <person name="Shamsir M.S."/>
            <person name="Lim S.W."/>
        </authorList>
    </citation>
    <scope>NUCLEOTIDE SEQUENCE [LARGE SCALE GENOMIC DNA]</scope>
    <source>
        <strain evidence="8 9">KCTC 42399</strain>
    </source>
</reference>
<dbReference type="AlphaFoldDB" id="A0A2H3P374"/>
<evidence type="ECO:0000256" key="2">
    <source>
        <dbReference type="ARBA" id="ARBA00007441"/>
    </source>
</evidence>
<evidence type="ECO:0000256" key="1">
    <source>
        <dbReference type="ARBA" id="ARBA00001933"/>
    </source>
</evidence>
<evidence type="ECO:0000256" key="4">
    <source>
        <dbReference type="ARBA" id="ARBA00022679"/>
    </source>
</evidence>
<evidence type="ECO:0000256" key="6">
    <source>
        <dbReference type="RuleBase" id="RU000481"/>
    </source>
</evidence>
<name>A0A2H3P374_9BACT</name>
<dbReference type="InterPro" id="IPR015421">
    <property type="entry name" value="PyrdxlP-dep_Trfase_major"/>
</dbReference>
<dbReference type="GO" id="GO:0030170">
    <property type="term" value="F:pyridoxal phosphate binding"/>
    <property type="evidence" value="ECO:0007669"/>
    <property type="project" value="InterPro"/>
</dbReference>
<comment type="cofactor">
    <cofactor evidence="1 6">
        <name>pyridoxal 5'-phosphate</name>
        <dbReference type="ChEBI" id="CHEBI:597326"/>
    </cofactor>
</comment>
<keyword evidence="9" id="KW-1185">Reference proteome</keyword>
<dbReference type="EMBL" id="PDEP01000002">
    <property type="protein sequence ID" value="PEN08732.1"/>
    <property type="molecule type" value="Genomic_DNA"/>
</dbReference>
<evidence type="ECO:0000313" key="9">
    <source>
        <dbReference type="Proteomes" id="UP000221024"/>
    </source>
</evidence>
<gene>
    <name evidence="8" type="ORF">CRI93_02955</name>
</gene>
<keyword evidence="4 6" id="KW-0808">Transferase</keyword>
<evidence type="ECO:0000313" key="8">
    <source>
        <dbReference type="EMBL" id="PEN08732.1"/>
    </source>
</evidence>
<feature type="domain" description="Aminotransferase class I/classII large" evidence="7">
    <location>
        <begin position="29"/>
        <end position="375"/>
    </location>
</feature>
<comment type="similarity">
    <text evidence="2 6">Belongs to the class-I pyridoxal-phosphate-dependent aminotransferase family.</text>
</comment>
<dbReference type="InterPro" id="IPR015424">
    <property type="entry name" value="PyrdxlP-dep_Trfase"/>
</dbReference>
<dbReference type="SUPFAM" id="SSF53383">
    <property type="entry name" value="PLP-dependent transferases"/>
    <property type="match status" value="1"/>
</dbReference>
<dbReference type="PANTHER" id="PTHR43807:SF20">
    <property type="entry name" value="FI04487P"/>
    <property type="match status" value="1"/>
</dbReference>
<dbReference type="PANTHER" id="PTHR43807">
    <property type="entry name" value="FI04487P"/>
    <property type="match status" value="1"/>
</dbReference>
<dbReference type="InterPro" id="IPR051326">
    <property type="entry name" value="Kynurenine-oxoglutarate_AT"/>
</dbReference>
<dbReference type="EC" id="2.6.1.-" evidence="6"/>
<keyword evidence="5" id="KW-0663">Pyridoxal phosphate</keyword>
<organism evidence="8 9">
    <name type="scientific">Longimonas halophila</name>
    <dbReference type="NCBI Taxonomy" id="1469170"/>
    <lineage>
        <taxon>Bacteria</taxon>
        <taxon>Pseudomonadati</taxon>
        <taxon>Rhodothermota</taxon>
        <taxon>Rhodothermia</taxon>
        <taxon>Rhodothermales</taxon>
        <taxon>Salisaetaceae</taxon>
        <taxon>Longimonas</taxon>
    </lineage>
</organism>
<evidence type="ECO:0000259" key="7">
    <source>
        <dbReference type="Pfam" id="PF00155"/>
    </source>
</evidence>
<dbReference type="GO" id="GO:0005737">
    <property type="term" value="C:cytoplasm"/>
    <property type="evidence" value="ECO:0007669"/>
    <property type="project" value="TreeGrafter"/>
</dbReference>
<evidence type="ECO:0000256" key="5">
    <source>
        <dbReference type="ARBA" id="ARBA00022898"/>
    </source>
</evidence>
<dbReference type="RefSeq" id="WP_098061127.1">
    <property type="nucleotide sequence ID" value="NZ_PDEP01000002.1"/>
</dbReference>
<dbReference type="FunFam" id="3.40.640.10:FF:000033">
    <property type="entry name" value="Aspartate aminotransferase"/>
    <property type="match status" value="1"/>
</dbReference>
<evidence type="ECO:0000256" key="3">
    <source>
        <dbReference type="ARBA" id="ARBA00022576"/>
    </source>
</evidence>
<dbReference type="Pfam" id="PF00155">
    <property type="entry name" value="Aminotran_1_2"/>
    <property type="match status" value="1"/>
</dbReference>
<protein>
    <recommendedName>
        <fullName evidence="6">Aminotransferase</fullName>
        <ecNumber evidence="6">2.6.1.-</ecNumber>
    </recommendedName>
</protein>
<dbReference type="OrthoDB" id="9802328at2"/>
<dbReference type="CDD" id="cd00609">
    <property type="entry name" value="AAT_like"/>
    <property type="match status" value="1"/>
</dbReference>